<feature type="compositionally biased region" description="Basic residues" evidence="1">
    <location>
        <begin position="361"/>
        <end position="372"/>
    </location>
</feature>
<evidence type="ECO:0000259" key="3">
    <source>
        <dbReference type="PROSITE" id="PS50835"/>
    </source>
</evidence>
<feature type="compositionally biased region" description="Acidic residues" evidence="1">
    <location>
        <begin position="233"/>
        <end position="243"/>
    </location>
</feature>
<evidence type="ECO:0000256" key="2">
    <source>
        <dbReference type="SAM" id="Phobius"/>
    </source>
</evidence>
<feature type="region of interest" description="Disordered" evidence="1">
    <location>
        <begin position="566"/>
        <end position="597"/>
    </location>
</feature>
<evidence type="ECO:0000313" key="5">
    <source>
        <dbReference type="RefSeq" id="XP_035826683.1"/>
    </source>
</evidence>
<dbReference type="RefSeq" id="XP_035826683.1">
    <property type="nucleotide sequence ID" value="XM_035970790.1"/>
</dbReference>
<dbReference type="InterPro" id="IPR007110">
    <property type="entry name" value="Ig-like_dom"/>
</dbReference>
<sequence length="766" mass="84922">MLMFFCCCCCNRQVMCPSGGKYQPRSSLYVGGASQKDWGVITRLSKCDVALQGFVDTLYLSGVGFTYKMATLLDKNGHINTLGYSLADHVTEVYEHEESVSILRCGVPAGAVHVRYVKILWLKNAVLLQSSPGADIVEAESDNQSVSELSLQPGPTSEGVYACVLNRDGILSVLHVFLLFRYGRGTKGAEESRAEWVGLILVVLLLLLCFCPCLVYYCTKKFVNEKVLRKPADDDESDDSDDIGGEKGGDETEKDDDETEKDDDETEKEEEDAPLLSSPAERSSKDRASQPGERIRKSARESHHTDTTPTERHSKARSSWKDTTPTERHSKARSSRKDTTPTERHSKARWSHGGEAVRKESKSKRRSSKGKASKSGEGRRKSSRHSRRGTEDSLEMIWEGTASQFSEGMRDARLSLSAANNEYTQERGSGSGVLYDEGGRFYKPSPLESLSEVHSFMARALDDDQTPETRSTSLSSRQTSSNRQSSESFAQQIKISVPPGTKSSSNKKSETSDGCDPCISATLCQDVAEREHAQCADSTLPPIDLFSNTCFTNSLIRSMRQAQCTSNNNINNGEPEQNAGNFDSNKGSTTQTINSKSSSKADYAVTDALSSRFLYYSEPSPPASTCSDDFIAIANRQTSNNVYEASGKVTESPPSCTDQWSVLPDIQKHHGITTAKRQSCAYAYKIRSSKCCIRIEIDELQTCQGYQGKIEKELSDDWRPVSQWNRCPRFLVSTLAPFITFGTDYKRRRPRQIDQEAKTKDYNSGP</sequence>
<feature type="compositionally biased region" description="Acidic residues" evidence="1">
    <location>
        <begin position="252"/>
        <end position="273"/>
    </location>
</feature>
<evidence type="ECO:0000313" key="4">
    <source>
        <dbReference type="Proteomes" id="UP000694888"/>
    </source>
</evidence>
<feature type="compositionally biased region" description="Low complexity" evidence="1">
    <location>
        <begin position="468"/>
        <end position="488"/>
    </location>
</feature>
<feature type="compositionally biased region" description="Basic and acidic residues" evidence="1">
    <location>
        <begin position="282"/>
        <end position="313"/>
    </location>
</feature>
<dbReference type="GeneID" id="101853245"/>
<keyword evidence="4" id="KW-1185">Reference proteome</keyword>
<name>A0ABM1VW91_APLCA</name>
<feature type="compositionally biased region" description="Basic and acidic residues" evidence="1">
    <location>
        <begin position="324"/>
        <end position="345"/>
    </location>
</feature>
<proteinExistence type="predicted"/>
<feature type="region of interest" description="Disordered" evidence="1">
    <location>
        <begin position="461"/>
        <end position="515"/>
    </location>
</feature>
<accession>A0ABM1VW91</accession>
<protein>
    <submittedName>
        <fullName evidence="5">Uncharacterized protein LOC101853245</fullName>
    </submittedName>
</protein>
<organism evidence="4 5">
    <name type="scientific">Aplysia californica</name>
    <name type="common">California sea hare</name>
    <dbReference type="NCBI Taxonomy" id="6500"/>
    <lineage>
        <taxon>Eukaryota</taxon>
        <taxon>Metazoa</taxon>
        <taxon>Spiralia</taxon>
        <taxon>Lophotrochozoa</taxon>
        <taxon>Mollusca</taxon>
        <taxon>Gastropoda</taxon>
        <taxon>Heterobranchia</taxon>
        <taxon>Euthyneura</taxon>
        <taxon>Tectipleura</taxon>
        <taxon>Aplysiida</taxon>
        <taxon>Aplysioidea</taxon>
        <taxon>Aplysiidae</taxon>
        <taxon>Aplysia</taxon>
    </lineage>
</organism>
<evidence type="ECO:0000256" key="1">
    <source>
        <dbReference type="SAM" id="MobiDB-lite"/>
    </source>
</evidence>
<keyword evidence="2" id="KW-0472">Membrane</keyword>
<keyword evidence="2" id="KW-0812">Transmembrane</keyword>
<gene>
    <name evidence="5" type="primary">LOC101853245</name>
</gene>
<reference evidence="5" key="1">
    <citation type="submission" date="2025-08" db="UniProtKB">
        <authorList>
            <consortium name="RefSeq"/>
        </authorList>
    </citation>
    <scope>IDENTIFICATION</scope>
</reference>
<keyword evidence="2" id="KW-1133">Transmembrane helix</keyword>
<feature type="transmembrane region" description="Helical" evidence="2">
    <location>
        <begin position="196"/>
        <end position="217"/>
    </location>
</feature>
<dbReference type="PROSITE" id="PS50835">
    <property type="entry name" value="IG_LIKE"/>
    <property type="match status" value="1"/>
</dbReference>
<feature type="domain" description="Ig-like" evidence="3">
    <location>
        <begin position="98"/>
        <end position="163"/>
    </location>
</feature>
<dbReference type="Proteomes" id="UP000694888">
    <property type="component" value="Unplaced"/>
</dbReference>
<feature type="compositionally biased region" description="Polar residues" evidence="1">
    <location>
        <begin position="574"/>
        <end position="597"/>
    </location>
</feature>
<feature type="region of interest" description="Disordered" evidence="1">
    <location>
        <begin position="230"/>
        <end position="399"/>
    </location>
</feature>